<keyword evidence="13" id="KW-1185">Reference proteome</keyword>
<dbReference type="KEGG" id="ffu:CLAFUR5_13835"/>
<dbReference type="PANTHER" id="PTHR48022">
    <property type="entry name" value="PLASTIDIC GLUCOSE TRANSPORTER 4"/>
    <property type="match status" value="1"/>
</dbReference>
<sequence>MNFLEQQHEKQPATHDEVNEKGHPATSSTKVADIALDAKDATDKEHAMSLRQAIKLYPKAIAWSMFLSSAVAMEGFQLILIASFFAFPPFTRKFGELQPDGSYEVTAPWQSALSNGARVGEILGLTIHGIIAERYGYRITIIGTLMSMIAFIFILSFAQNIGTLVAGEILMGIPWGVFQTLTTTYAAEVCPVVLRGYLTTYVNLMWAVGPLGFLQRSDQWAYRIPYALQWMWPPVLLIGTAFAPDSPWWLARRSRYDDAKKVLRRLTSAASETDLDQTVAMMRHTDELEKEVSIGTSYWDCFKGTDLRRTEIVCVAWAIQPLCGASLMGFSAYFFRQAGLSTHVSFDFSMALYAIAMVGVIIAWFAIHRFGRRTLHLAGLTAMCLVLLIIGFVALAPATAKGPNFAIGSLLLVWALCYNITVGTITFSIVTEIPSNRLRTKTVVLGRNLYNVVGIINGVITPRMLNPSAWDWKGKAGFFWAGMCFLCLIWSYFRLPEPKGRTYGEMDALFERKVSARKFKTTAAELFSAAALEKQAPKVAD</sequence>
<feature type="transmembrane region" description="Helical" evidence="10">
    <location>
        <begin position="230"/>
        <end position="251"/>
    </location>
</feature>
<organism evidence="12 13">
    <name type="scientific">Passalora fulva</name>
    <name type="common">Tomato leaf mold</name>
    <name type="synonym">Cladosporium fulvum</name>
    <dbReference type="NCBI Taxonomy" id="5499"/>
    <lineage>
        <taxon>Eukaryota</taxon>
        <taxon>Fungi</taxon>
        <taxon>Dikarya</taxon>
        <taxon>Ascomycota</taxon>
        <taxon>Pezizomycotina</taxon>
        <taxon>Dothideomycetes</taxon>
        <taxon>Dothideomycetidae</taxon>
        <taxon>Mycosphaerellales</taxon>
        <taxon>Mycosphaerellaceae</taxon>
        <taxon>Fulvia</taxon>
    </lineage>
</organism>
<feature type="transmembrane region" description="Helical" evidence="10">
    <location>
        <begin position="405"/>
        <end position="427"/>
    </location>
</feature>
<gene>
    <name evidence="12" type="ORF">CLAFUR5_13835</name>
</gene>
<evidence type="ECO:0000256" key="10">
    <source>
        <dbReference type="SAM" id="Phobius"/>
    </source>
</evidence>
<dbReference type="PANTHER" id="PTHR48022:SF5">
    <property type="entry name" value="ALPHA-GLUCOSIDES PERMEASE MPH2-RELATED"/>
    <property type="match status" value="1"/>
</dbReference>
<dbReference type="GeneID" id="71993713"/>
<dbReference type="Proteomes" id="UP000756132">
    <property type="component" value="Chromosome 12"/>
</dbReference>
<evidence type="ECO:0000256" key="1">
    <source>
        <dbReference type="ARBA" id="ARBA00004141"/>
    </source>
</evidence>
<keyword evidence="7" id="KW-0462">Maltose metabolism</keyword>
<accession>A0A9Q8UVN1</accession>
<evidence type="ECO:0000313" key="13">
    <source>
        <dbReference type="Proteomes" id="UP000756132"/>
    </source>
</evidence>
<comment type="similarity">
    <text evidence="2 8">Belongs to the major facilitator superfamily. Sugar transporter (TC 2.A.1.1) family.</text>
</comment>
<evidence type="ECO:0000256" key="3">
    <source>
        <dbReference type="ARBA" id="ARBA00022448"/>
    </source>
</evidence>
<reference evidence="12" key="1">
    <citation type="submission" date="2021-12" db="EMBL/GenBank/DDBJ databases">
        <authorList>
            <person name="Zaccaron A."/>
            <person name="Stergiopoulos I."/>
        </authorList>
    </citation>
    <scope>NUCLEOTIDE SEQUENCE</scope>
    <source>
        <strain evidence="12">Race5_Kim</strain>
    </source>
</reference>
<evidence type="ECO:0000256" key="7">
    <source>
        <dbReference type="ARBA" id="ARBA00026248"/>
    </source>
</evidence>
<dbReference type="FunFam" id="1.20.1250.20:FF:000149">
    <property type="entry name" value="MFS transporter, SP family, general alpha glucoside:H+ symporter"/>
    <property type="match status" value="1"/>
</dbReference>
<dbReference type="Pfam" id="PF00083">
    <property type="entry name" value="Sugar_tr"/>
    <property type="match status" value="1"/>
</dbReference>
<feature type="transmembrane region" description="Helical" evidence="10">
    <location>
        <begin position="135"/>
        <end position="158"/>
    </location>
</feature>
<proteinExistence type="inferred from homology"/>
<feature type="transmembrane region" description="Helical" evidence="10">
    <location>
        <begin position="348"/>
        <end position="367"/>
    </location>
</feature>
<reference evidence="12" key="2">
    <citation type="journal article" date="2022" name="Microb. Genom.">
        <title>A chromosome-scale genome assembly of the tomato pathogen Cladosporium fulvum reveals a compartmentalized genome architecture and the presence of a dispensable chromosome.</title>
        <authorList>
            <person name="Zaccaron A.Z."/>
            <person name="Chen L.H."/>
            <person name="Samaras A."/>
            <person name="Stergiopoulos I."/>
        </authorList>
    </citation>
    <scope>NUCLEOTIDE SEQUENCE</scope>
    <source>
        <strain evidence="12">Race5_Kim</strain>
    </source>
</reference>
<comment type="subcellular location">
    <subcellularLocation>
        <location evidence="1">Membrane</location>
        <topology evidence="1">Multi-pass membrane protein</topology>
    </subcellularLocation>
</comment>
<feature type="transmembrane region" description="Helical" evidence="10">
    <location>
        <begin position="374"/>
        <end position="399"/>
    </location>
</feature>
<evidence type="ECO:0000313" key="12">
    <source>
        <dbReference type="EMBL" id="UJO24143.1"/>
    </source>
</evidence>
<feature type="transmembrane region" description="Helical" evidence="10">
    <location>
        <begin position="448"/>
        <end position="465"/>
    </location>
</feature>
<dbReference type="OrthoDB" id="6612291at2759"/>
<feature type="region of interest" description="Disordered" evidence="9">
    <location>
        <begin position="1"/>
        <end position="29"/>
    </location>
</feature>
<keyword evidence="5 10" id="KW-1133">Transmembrane helix</keyword>
<dbReference type="InterPro" id="IPR005828">
    <property type="entry name" value="MFS_sugar_transport-like"/>
</dbReference>
<name>A0A9Q8UVN1_PASFU</name>
<dbReference type="InterPro" id="IPR036259">
    <property type="entry name" value="MFS_trans_sf"/>
</dbReference>
<keyword evidence="3 8" id="KW-0813">Transport</keyword>
<dbReference type="Gene3D" id="1.20.1250.20">
    <property type="entry name" value="MFS general substrate transporter like domains"/>
    <property type="match status" value="1"/>
</dbReference>
<dbReference type="PROSITE" id="PS50850">
    <property type="entry name" value="MFS"/>
    <property type="match status" value="1"/>
</dbReference>
<protein>
    <submittedName>
        <fullName evidence="12">Maltose permease MAL31</fullName>
    </submittedName>
</protein>
<keyword evidence="6 10" id="KW-0472">Membrane</keyword>
<dbReference type="InterPro" id="IPR020846">
    <property type="entry name" value="MFS_dom"/>
</dbReference>
<feature type="domain" description="Major facilitator superfamily (MFS) profile" evidence="11">
    <location>
        <begin position="63"/>
        <end position="499"/>
    </location>
</feature>
<keyword evidence="4 10" id="KW-0812">Transmembrane</keyword>
<dbReference type="GO" id="GO:0016020">
    <property type="term" value="C:membrane"/>
    <property type="evidence" value="ECO:0007669"/>
    <property type="project" value="UniProtKB-SubCell"/>
</dbReference>
<feature type="transmembrane region" description="Helical" evidence="10">
    <location>
        <begin position="312"/>
        <end position="336"/>
    </location>
</feature>
<feature type="transmembrane region" description="Helical" evidence="10">
    <location>
        <begin position="60"/>
        <end position="87"/>
    </location>
</feature>
<dbReference type="AlphaFoldDB" id="A0A9Q8UVN1"/>
<evidence type="ECO:0000256" key="4">
    <source>
        <dbReference type="ARBA" id="ARBA00022692"/>
    </source>
</evidence>
<dbReference type="SUPFAM" id="SSF103473">
    <property type="entry name" value="MFS general substrate transporter"/>
    <property type="match status" value="1"/>
</dbReference>
<feature type="compositionally biased region" description="Basic and acidic residues" evidence="9">
    <location>
        <begin position="1"/>
        <end position="23"/>
    </location>
</feature>
<dbReference type="EMBL" id="CP090174">
    <property type="protein sequence ID" value="UJO24143.1"/>
    <property type="molecule type" value="Genomic_DNA"/>
</dbReference>
<dbReference type="NCBIfam" id="TIGR00879">
    <property type="entry name" value="SP"/>
    <property type="match status" value="1"/>
</dbReference>
<feature type="transmembrane region" description="Helical" evidence="10">
    <location>
        <begin position="477"/>
        <end position="493"/>
    </location>
</feature>
<evidence type="ECO:0000256" key="6">
    <source>
        <dbReference type="ARBA" id="ARBA00023136"/>
    </source>
</evidence>
<dbReference type="RefSeq" id="XP_047768509.1">
    <property type="nucleotide sequence ID" value="XM_047912983.1"/>
</dbReference>
<dbReference type="InterPro" id="IPR003663">
    <property type="entry name" value="Sugar/inositol_transpt"/>
</dbReference>
<dbReference type="GO" id="GO:0000023">
    <property type="term" value="P:maltose metabolic process"/>
    <property type="evidence" value="ECO:0007669"/>
    <property type="project" value="UniProtKB-KW"/>
</dbReference>
<evidence type="ECO:0000256" key="9">
    <source>
        <dbReference type="SAM" id="MobiDB-lite"/>
    </source>
</evidence>
<evidence type="ECO:0000256" key="2">
    <source>
        <dbReference type="ARBA" id="ARBA00010992"/>
    </source>
</evidence>
<dbReference type="InterPro" id="IPR050360">
    <property type="entry name" value="MFS_Sugar_Transporters"/>
</dbReference>
<dbReference type="PROSITE" id="PS00217">
    <property type="entry name" value="SUGAR_TRANSPORT_2"/>
    <property type="match status" value="1"/>
</dbReference>
<dbReference type="InterPro" id="IPR005829">
    <property type="entry name" value="Sugar_transporter_CS"/>
</dbReference>
<evidence type="ECO:0000259" key="11">
    <source>
        <dbReference type="PROSITE" id="PS50850"/>
    </source>
</evidence>
<dbReference type="GO" id="GO:0005351">
    <property type="term" value="F:carbohydrate:proton symporter activity"/>
    <property type="evidence" value="ECO:0007669"/>
    <property type="project" value="TreeGrafter"/>
</dbReference>
<evidence type="ECO:0000256" key="8">
    <source>
        <dbReference type="RuleBase" id="RU003346"/>
    </source>
</evidence>
<evidence type="ECO:0000256" key="5">
    <source>
        <dbReference type="ARBA" id="ARBA00022989"/>
    </source>
</evidence>